<comment type="caution">
    <text evidence="2">The sequence shown here is derived from an EMBL/GenBank/DDBJ whole genome shotgun (WGS) entry which is preliminary data.</text>
</comment>
<feature type="region of interest" description="Disordered" evidence="1">
    <location>
        <begin position="86"/>
        <end position="105"/>
    </location>
</feature>
<protein>
    <submittedName>
        <fullName evidence="2">USP6 N-terminal-like protein</fullName>
    </submittedName>
</protein>
<accession>A0ABV0X9N8</accession>
<keyword evidence="3" id="KW-1185">Reference proteome</keyword>
<evidence type="ECO:0000313" key="2">
    <source>
        <dbReference type="EMBL" id="MEQ2277888.1"/>
    </source>
</evidence>
<dbReference type="PANTHER" id="PTHR47219:SF25">
    <property type="entry name" value="RAB-GAP TBC DOMAIN-CONTAINING PROTEIN"/>
    <property type="match status" value="1"/>
</dbReference>
<dbReference type="EMBL" id="JAHRIM010092938">
    <property type="protein sequence ID" value="MEQ2277888.1"/>
    <property type="molecule type" value="Genomic_DNA"/>
</dbReference>
<gene>
    <name evidence="2" type="primary">USP6NL_1</name>
    <name evidence="2" type="ORF">XENORESO_009138</name>
</gene>
<dbReference type="InterPro" id="IPR050302">
    <property type="entry name" value="Rab_GAP_TBC_domain"/>
</dbReference>
<proteinExistence type="predicted"/>
<dbReference type="SUPFAM" id="SSF47923">
    <property type="entry name" value="Ypt/Rab-GAP domain of gyp1p"/>
    <property type="match status" value="1"/>
</dbReference>
<organism evidence="2 3">
    <name type="scientific">Xenotaenia resolanae</name>
    <dbReference type="NCBI Taxonomy" id="208358"/>
    <lineage>
        <taxon>Eukaryota</taxon>
        <taxon>Metazoa</taxon>
        <taxon>Chordata</taxon>
        <taxon>Craniata</taxon>
        <taxon>Vertebrata</taxon>
        <taxon>Euteleostomi</taxon>
        <taxon>Actinopterygii</taxon>
        <taxon>Neopterygii</taxon>
        <taxon>Teleostei</taxon>
        <taxon>Neoteleostei</taxon>
        <taxon>Acanthomorphata</taxon>
        <taxon>Ovalentaria</taxon>
        <taxon>Atherinomorphae</taxon>
        <taxon>Cyprinodontiformes</taxon>
        <taxon>Goodeidae</taxon>
        <taxon>Xenotaenia</taxon>
    </lineage>
</organism>
<evidence type="ECO:0000313" key="3">
    <source>
        <dbReference type="Proteomes" id="UP001444071"/>
    </source>
</evidence>
<name>A0ABV0X9N8_9TELE</name>
<evidence type="ECO:0000256" key="1">
    <source>
        <dbReference type="SAM" id="MobiDB-lite"/>
    </source>
</evidence>
<reference evidence="2 3" key="1">
    <citation type="submission" date="2021-06" db="EMBL/GenBank/DDBJ databases">
        <authorList>
            <person name="Palmer J.M."/>
        </authorList>
    </citation>
    <scope>NUCLEOTIDE SEQUENCE [LARGE SCALE GENOMIC DNA]</scope>
    <source>
        <strain evidence="2 3">XR_2019</strain>
        <tissue evidence="2">Muscle</tissue>
    </source>
</reference>
<sequence>TPFTLTLRIWDIYILEGERVLPTMSYTILKLHKKHLMKLSMEELVEFLQVTLAKEFFFEDDFVIEQLQASMTELRRAKLELPAPANNNKSVAVSGGHIPSNNSNW</sequence>
<feature type="non-terminal residue" evidence="2">
    <location>
        <position position="1"/>
    </location>
</feature>
<dbReference type="PANTHER" id="PTHR47219">
    <property type="entry name" value="RAB GTPASE-ACTIVATING PROTEIN 1-LIKE"/>
    <property type="match status" value="1"/>
</dbReference>
<dbReference type="Proteomes" id="UP001444071">
    <property type="component" value="Unassembled WGS sequence"/>
</dbReference>
<dbReference type="InterPro" id="IPR035969">
    <property type="entry name" value="Rab-GAP_TBC_sf"/>
</dbReference>
<dbReference type="Gene3D" id="1.10.472.80">
    <property type="entry name" value="Ypt/Rab-GAP domain of gyp1p, domain 3"/>
    <property type="match status" value="1"/>
</dbReference>